<name>A0ABR8Z290_9MICO</name>
<dbReference type="InterPro" id="IPR027273">
    <property type="entry name" value="Neocarzinostatin-like"/>
</dbReference>
<keyword evidence="2" id="KW-1133">Transmembrane helix</keyword>
<dbReference type="SUPFAM" id="SSF49319">
    <property type="entry name" value="Actinoxanthin-like"/>
    <property type="match status" value="1"/>
</dbReference>
<keyword evidence="2" id="KW-0472">Membrane</keyword>
<feature type="region of interest" description="Disordered" evidence="1">
    <location>
        <begin position="136"/>
        <end position="167"/>
    </location>
</feature>
<evidence type="ECO:0000313" key="4">
    <source>
        <dbReference type="Proteomes" id="UP000661894"/>
    </source>
</evidence>
<organism evidence="3 4">
    <name type="scientific">Oceanitalea stevensii</name>
    <dbReference type="NCBI Taxonomy" id="2763072"/>
    <lineage>
        <taxon>Bacteria</taxon>
        <taxon>Bacillati</taxon>
        <taxon>Actinomycetota</taxon>
        <taxon>Actinomycetes</taxon>
        <taxon>Micrococcales</taxon>
        <taxon>Bogoriellaceae</taxon>
        <taxon>Georgenia</taxon>
    </lineage>
</organism>
<feature type="region of interest" description="Disordered" evidence="1">
    <location>
        <begin position="1"/>
        <end position="20"/>
    </location>
</feature>
<proteinExistence type="predicted"/>
<evidence type="ECO:0000313" key="3">
    <source>
        <dbReference type="EMBL" id="MBD8062452.1"/>
    </source>
</evidence>
<feature type="compositionally biased region" description="Gly residues" evidence="1">
    <location>
        <begin position="152"/>
        <end position="162"/>
    </location>
</feature>
<protein>
    <recommendedName>
        <fullName evidence="5">IPT/TIG domain-containing protein</fullName>
    </recommendedName>
</protein>
<evidence type="ECO:0000256" key="2">
    <source>
        <dbReference type="SAM" id="Phobius"/>
    </source>
</evidence>
<evidence type="ECO:0008006" key="5">
    <source>
        <dbReference type="Google" id="ProtNLM"/>
    </source>
</evidence>
<sequence>MTVEPSSGLDPDGQQVTVSGSGFDTSKGVYVALCVDNGAGRQPGPCLGGVDMEGAGGASAWISSNPPAYGEGLAQPFTESGGRGSFSVTLGVSAADSFTDCLDPAVAPNGCVIGTRADHTRGGDRSADVRIPVTFATGGSDAGADPAAGSGTEAGSGSGGGAAAEADPDGSLATTGVTVGIIAGAAALLLAAGVAALRLRRRHA</sequence>
<evidence type="ECO:0000256" key="1">
    <source>
        <dbReference type="SAM" id="MobiDB-lite"/>
    </source>
</evidence>
<feature type="compositionally biased region" description="Low complexity" evidence="1">
    <location>
        <begin position="136"/>
        <end position="151"/>
    </location>
</feature>
<keyword evidence="2" id="KW-0812">Transmembrane</keyword>
<dbReference type="Proteomes" id="UP000661894">
    <property type="component" value="Unassembled WGS sequence"/>
</dbReference>
<dbReference type="Gene3D" id="2.60.40.230">
    <property type="entry name" value="Neocarzinostatin-like"/>
    <property type="match status" value="1"/>
</dbReference>
<feature type="transmembrane region" description="Helical" evidence="2">
    <location>
        <begin position="177"/>
        <end position="199"/>
    </location>
</feature>
<gene>
    <name evidence="3" type="ORF">H9624_08955</name>
</gene>
<dbReference type="EMBL" id="JACSPO010000004">
    <property type="protein sequence ID" value="MBD8062452.1"/>
    <property type="molecule type" value="Genomic_DNA"/>
</dbReference>
<accession>A0ABR8Z290</accession>
<keyword evidence="4" id="KW-1185">Reference proteome</keyword>
<comment type="caution">
    <text evidence="3">The sequence shown here is derived from an EMBL/GenBank/DDBJ whole genome shotgun (WGS) entry which is preliminary data.</text>
</comment>
<reference evidence="3 4" key="1">
    <citation type="submission" date="2020-08" db="EMBL/GenBank/DDBJ databases">
        <title>A Genomic Blueprint of the Chicken Gut Microbiome.</title>
        <authorList>
            <person name="Gilroy R."/>
            <person name="Ravi A."/>
            <person name="Getino M."/>
            <person name="Pursley I."/>
            <person name="Horton D.L."/>
            <person name="Alikhan N.-F."/>
            <person name="Baker D."/>
            <person name="Gharbi K."/>
            <person name="Hall N."/>
            <person name="Watson M."/>
            <person name="Adriaenssens E.M."/>
            <person name="Foster-Nyarko E."/>
            <person name="Jarju S."/>
            <person name="Secka A."/>
            <person name="Antonio M."/>
            <person name="Oren A."/>
            <person name="Chaudhuri R."/>
            <person name="La Ragione R.M."/>
            <person name="Hildebrand F."/>
            <person name="Pallen M.J."/>
        </authorList>
    </citation>
    <scope>NUCLEOTIDE SEQUENCE [LARGE SCALE GENOMIC DNA]</scope>
    <source>
        <strain evidence="3 4">Sa1BUA1</strain>
    </source>
</reference>